<evidence type="ECO:0000259" key="2">
    <source>
        <dbReference type="PROSITE" id="PS50164"/>
    </source>
</evidence>
<keyword evidence="4" id="KW-1185">Reference proteome</keyword>
<dbReference type="InterPro" id="IPR050190">
    <property type="entry name" value="UPF0213_domain"/>
</dbReference>
<dbReference type="CDD" id="cd10448">
    <property type="entry name" value="GIY-YIG_unchar_3"/>
    <property type="match status" value="1"/>
</dbReference>
<evidence type="ECO:0000313" key="3">
    <source>
        <dbReference type="EMBL" id="QJB68869.1"/>
    </source>
</evidence>
<organism evidence="3 4">
    <name type="scientific">Parasphingorhabdus halotolerans</name>
    <dbReference type="NCBI Taxonomy" id="2725558"/>
    <lineage>
        <taxon>Bacteria</taxon>
        <taxon>Pseudomonadati</taxon>
        <taxon>Pseudomonadota</taxon>
        <taxon>Alphaproteobacteria</taxon>
        <taxon>Sphingomonadales</taxon>
        <taxon>Sphingomonadaceae</taxon>
        <taxon>Parasphingorhabdus</taxon>
    </lineage>
</organism>
<name>A0A6H2DJL0_9SPHN</name>
<dbReference type="Gene3D" id="3.40.1440.10">
    <property type="entry name" value="GIY-YIG endonuclease"/>
    <property type="match status" value="1"/>
</dbReference>
<accession>A0A6H2DJL0</accession>
<protein>
    <submittedName>
        <fullName evidence="3">GIY-YIG nuclease family protein</fullName>
    </submittedName>
</protein>
<dbReference type="InterPro" id="IPR035901">
    <property type="entry name" value="GIY-YIG_endonuc_sf"/>
</dbReference>
<dbReference type="PANTHER" id="PTHR34477:SF5">
    <property type="entry name" value="BSL5627 PROTEIN"/>
    <property type="match status" value="1"/>
</dbReference>
<dbReference type="Pfam" id="PF01541">
    <property type="entry name" value="GIY-YIG"/>
    <property type="match status" value="1"/>
</dbReference>
<dbReference type="RefSeq" id="WP_168818711.1">
    <property type="nucleotide sequence ID" value="NZ_CP051217.1"/>
</dbReference>
<dbReference type="Proteomes" id="UP000501600">
    <property type="component" value="Chromosome"/>
</dbReference>
<comment type="similarity">
    <text evidence="1">Belongs to the UPF0213 family.</text>
</comment>
<reference evidence="3 4" key="1">
    <citation type="submission" date="2020-04" db="EMBL/GenBank/DDBJ databases">
        <title>Genome sequence for Sphingorhabdus sp. strain M1.</title>
        <authorList>
            <person name="Park S.-J."/>
        </authorList>
    </citation>
    <scope>NUCLEOTIDE SEQUENCE [LARGE SCALE GENOMIC DNA]</scope>
    <source>
        <strain evidence="3 4">JK6</strain>
    </source>
</reference>
<feature type="domain" description="GIY-YIG" evidence="2">
    <location>
        <begin position="3"/>
        <end position="75"/>
    </location>
</feature>
<dbReference type="PROSITE" id="PS50164">
    <property type="entry name" value="GIY_YIG"/>
    <property type="match status" value="1"/>
</dbReference>
<evidence type="ECO:0000313" key="4">
    <source>
        <dbReference type="Proteomes" id="UP000501600"/>
    </source>
</evidence>
<evidence type="ECO:0000256" key="1">
    <source>
        <dbReference type="ARBA" id="ARBA00007435"/>
    </source>
</evidence>
<dbReference type="AlphaFoldDB" id="A0A6H2DJL0"/>
<dbReference type="InterPro" id="IPR000305">
    <property type="entry name" value="GIY-YIG_endonuc"/>
</dbReference>
<dbReference type="PANTHER" id="PTHR34477">
    <property type="entry name" value="UPF0213 PROTEIN YHBQ"/>
    <property type="match status" value="1"/>
</dbReference>
<gene>
    <name evidence="3" type="ORF">HF685_05910</name>
</gene>
<dbReference type="KEGG" id="phao:HF685_05910"/>
<dbReference type="EMBL" id="CP051217">
    <property type="protein sequence ID" value="QJB68869.1"/>
    <property type="molecule type" value="Genomic_DNA"/>
</dbReference>
<sequence length="75" mass="8737">MPRRYHVYILASKRSGTLYIGLTSNLTARIFAHRNGKGSEFTKKYGVTRLVHIEPYADVRDTIAREKALKKWNRD</sequence>
<dbReference type="SUPFAM" id="SSF82771">
    <property type="entry name" value="GIY-YIG endonuclease"/>
    <property type="match status" value="1"/>
</dbReference>
<proteinExistence type="inferred from homology"/>